<sequence length="876" mass="92320">MLHGRTDETAMIERLLSGAREGASAALVIRGEAGIGKTALLDAAAARAGGLPVLRGAGIESEHELPYAGLSLLLGRTAERLDRLPEGQARALAAALGTGPAGEGDPFLVGLAVLTLLAEAGPLLCLVDDAQWLDHASAAALLFAARRLEAEGVVMLLTVREPHAPGFQAAGLAELRLGGLADESAQALLAERAGELSAREREEVLVESAGNPLALLELSAARRQSGPYSVGIVPVQSRIQQGFAERVAALPEATRTLMLVASADDTGDAAAVLAAAGLLGAGPADLEPAERAELLTASGARLAFGHPLIRSAVYQRAPLARRMAAHRALADVLDGDRSVWHLAAATPEPDEDVAAALAATAERARDRGGYAAVAAAYTRAAELTPDPAVRARRRVAAARAATDAGQFEKATELLRLTGFEERVHAAKLRAVLAESRDDAQDAYRILLHETDPAAPSDSVVLLRDAVAAAWRNNDFECVEMMGGFAGTLKGGAPVATLATAALAANRIDRGEVADGLAALRALLADPPGEAADVRDRLLFARMRLITGDIAGAYGEVSWLERDAREHGALGTLPAVQVILARCQLFTGAHRDARLTAEDGLRIAADTGQTRPALELRAVLAELAAIEGDEERCRELSAEALERGLAPGSVHAAAALSLLDLGLGRYEPAFDRLAAVLAGSRPMGMLSALPLMVEAAVRLGRPADAAGPAATYERWARESGQAWAEGVSLRNRALLTDDPDDYALAVHHEAFPLDRARAELLYGERLRRERRMSEARTWLRTAAEAFERLGAPPWAERARRELRATGESRAVRAHAPDLAERLTAQELQAVRLAAQGLSNREIGARLFLSPRTVGYHLYNAFPKLGVASRGELAGLGL</sequence>
<dbReference type="GO" id="GO:0005524">
    <property type="term" value="F:ATP binding"/>
    <property type="evidence" value="ECO:0007669"/>
    <property type="project" value="UniProtKB-KW"/>
</dbReference>
<dbReference type="GO" id="GO:0003677">
    <property type="term" value="F:DNA binding"/>
    <property type="evidence" value="ECO:0007669"/>
    <property type="project" value="UniProtKB-KW"/>
</dbReference>
<gene>
    <name evidence="4" type="ORF">HNR40_007929</name>
</gene>
<dbReference type="Pfam" id="PF00196">
    <property type="entry name" value="GerE"/>
    <property type="match status" value="1"/>
</dbReference>
<dbReference type="GO" id="GO:0006355">
    <property type="term" value="P:regulation of DNA-templated transcription"/>
    <property type="evidence" value="ECO:0007669"/>
    <property type="project" value="InterPro"/>
</dbReference>
<dbReference type="PROSITE" id="PS00622">
    <property type="entry name" value="HTH_LUXR_1"/>
    <property type="match status" value="1"/>
</dbReference>
<dbReference type="Proteomes" id="UP000568380">
    <property type="component" value="Unassembled WGS sequence"/>
</dbReference>
<dbReference type="RefSeq" id="WP_184970654.1">
    <property type="nucleotide sequence ID" value="NZ_JACHIN010000013.1"/>
</dbReference>
<dbReference type="Pfam" id="PF13191">
    <property type="entry name" value="AAA_16"/>
    <property type="match status" value="1"/>
</dbReference>
<feature type="domain" description="HTH luxR-type" evidence="3">
    <location>
        <begin position="814"/>
        <end position="876"/>
    </location>
</feature>
<dbReference type="PANTHER" id="PTHR16305">
    <property type="entry name" value="TESTICULAR SOLUBLE ADENYLYL CYCLASE"/>
    <property type="match status" value="1"/>
</dbReference>
<keyword evidence="5" id="KW-1185">Reference proteome</keyword>
<dbReference type="AlphaFoldDB" id="A0A7W8EK76"/>
<dbReference type="InterPro" id="IPR036388">
    <property type="entry name" value="WH-like_DNA-bd_sf"/>
</dbReference>
<dbReference type="PRINTS" id="PR00038">
    <property type="entry name" value="HTHLUXR"/>
</dbReference>
<keyword evidence="4" id="KW-0238">DNA-binding</keyword>
<keyword evidence="2" id="KW-0067">ATP-binding</keyword>
<dbReference type="InterPro" id="IPR000792">
    <property type="entry name" value="Tscrpt_reg_LuxR_C"/>
</dbReference>
<keyword evidence="1" id="KW-0547">Nucleotide-binding</keyword>
<evidence type="ECO:0000256" key="2">
    <source>
        <dbReference type="ARBA" id="ARBA00022840"/>
    </source>
</evidence>
<dbReference type="InterPro" id="IPR027417">
    <property type="entry name" value="P-loop_NTPase"/>
</dbReference>
<proteinExistence type="predicted"/>
<evidence type="ECO:0000313" key="4">
    <source>
        <dbReference type="EMBL" id="MBB5082434.1"/>
    </source>
</evidence>
<dbReference type="SMART" id="SM00421">
    <property type="entry name" value="HTH_LUXR"/>
    <property type="match status" value="1"/>
</dbReference>
<dbReference type="GO" id="GO:0005737">
    <property type="term" value="C:cytoplasm"/>
    <property type="evidence" value="ECO:0007669"/>
    <property type="project" value="TreeGrafter"/>
</dbReference>
<dbReference type="PROSITE" id="PS50043">
    <property type="entry name" value="HTH_LUXR_2"/>
    <property type="match status" value="1"/>
</dbReference>
<dbReference type="Gene3D" id="1.10.10.10">
    <property type="entry name" value="Winged helix-like DNA-binding domain superfamily/Winged helix DNA-binding domain"/>
    <property type="match status" value="1"/>
</dbReference>
<evidence type="ECO:0000313" key="5">
    <source>
        <dbReference type="Proteomes" id="UP000568380"/>
    </source>
</evidence>
<dbReference type="EMBL" id="JACHIN010000013">
    <property type="protein sequence ID" value="MBB5082434.1"/>
    <property type="molecule type" value="Genomic_DNA"/>
</dbReference>
<comment type="caution">
    <text evidence="4">The sequence shown here is derived from an EMBL/GenBank/DDBJ whole genome shotgun (WGS) entry which is preliminary data.</text>
</comment>
<organism evidence="4 5">
    <name type="scientific">Nonomuraea endophytica</name>
    <dbReference type="NCBI Taxonomy" id="714136"/>
    <lineage>
        <taxon>Bacteria</taxon>
        <taxon>Bacillati</taxon>
        <taxon>Actinomycetota</taxon>
        <taxon>Actinomycetes</taxon>
        <taxon>Streptosporangiales</taxon>
        <taxon>Streptosporangiaceae</taxon>
        <taxon>Nonomuraea</taxon>
    </lineage>
</organism>
<dbReference type="InterPro" id="IPR016032">
    <property type="entry name" value="Sig_transdc_resp-reg_C-effctor"/>
</dbReference>
<accession>A0A7W8EK76</accession>
<reference evidence="4 5" key="1">
    <citation type="submission" date="2020-08" db="EMBL/GenBank/DDBJ databases">
        <title>Genomic Encyclopedia of Type Strains, Phase IV (KMG-IV): sequencing the most valuable type-strain genomes for metagenomic binning, comparative biology and taxonomic classification.</title>
        <authorList>
            <person name="Goeker M."/>
        </authorList>
    </citation>
    <scope>NUCLEOTIDE SEQUENCE [LARGE SCALE GENOMIC DNA]</scope>
    <source>
        <strain evidence="4 5">DSM 45385</strain>
    </source>
</reference>
<dbReference type="PANTHER" id="PTHR16305:SF35">
    <property type="entry name" value="TRANSCRIPTIONAL ACTIVATOR DOMAIN"/>
    <property type="match status" value="1"/>
</dbReference>
<dbReference type="GO" id="GO:0004016">
    <property type="term" value="F:adenylate cyclase activity"/>
    <property type="evidence" value="ECO:0007669"/>
    <property type="project" value="TreeGrafter"/>
</dbReference>
<dbReference type="SUPFAM" id="SSF46894">
    <property type="entry name" value="C-terminal effector domain of the bipartite response regulators"/>
    <property type="match status" value="1"/>
</dbReference>
<name>A0A7W8EK76_9ACTN</name>
<evidence type="ECO:0000256" key="1">
    <source>
        <dbReference type="ARBA" id="ARBA00022741"/>
    </source>
</evidence>
<evidence type="ECO:0000259" key="3">
    <source>
        <dbReference type="PROSITE" id="PS50043"/>
    </source>
</evidence>
<protein>
    <submittedName>
        <fullName evidence="4">DNA-binding CsgD family transcriptional regulator</fullName>
    </submittedName>
</protein>
<dbReference type="InterPro" id="IPR041664">
    <property type="entry name" value="AAA_16"/>
</dbReference>
<dbReference type="SUPFAM" id="SSF52540">
    <property type="entry name" value="P-loop containing nucleoside triphosphate hydrolases"/>
    <property type="match status" value="1"/>
</dbReference>
<dbReference type="CDD" id="cd06170">
    <property type="entry name" value="LuxR_C_like"/>
    <property type="match status" value="1"/>
</dbReference>